<reference evidence="2 3" key="1">
    <citation type="submission" date="2020-06" db="EMBL/GenBank/DDBJ databases">
        <title>Photobacterium damselae subsp. damselae comparative genomics.</title>
        <authorList>
            <person name="Osorio C.R."/>
        </authorList>
    </citation>
    <scope>NUCLEOTIDE SEQUENCE [LARGE SCALE GENOMIC DNA]</scope>
    <source>
        <strain evidence="2 3">TW250/03</strain>
    </source>
</reference>
<evidence type="ECO:0000259" key="1">
    <source>
        <dbReference type="PROSITE" id="PS50943"/>
    </source>
</evidence>
<dbReference type="SUPFAM" id="SSF47413">
    <property type="entry name" value="lambda repressor-like DNA-binding domains"/>
    <property type="match status" value="1"/>
</dbReference>
<evidence type="ECO:0000313" key="2">
    <source>
        <dbReference type="EMBL" id="NVP02360.1"/>
    </source>
</evidence>
<dbReference type="GO" id="GO:0003677">
    <property type="term" value="F:DNA binding"/>
    <property type="evidence" value="ECO:0007669"/>
    <property type="project" value="InterPro"/>
</dbReference>
<feature type="domain" description="HTH cro/C1-type" evidence="1">
    <location>
        <begin position="6"/>
        <end position="67"/>
    </location>
</feature>
<organism evidence="2 3">
    <name type="scientific">Photobacterium damselae subsp. damselae</name>
    <name type="common">Listonella damsela</name>
    <dbReference type="NCBI Taxonomy" id="85581"/>
    <lineage>
        <taxon>Bacteria</taxon>
        <taxon>Pseudomonadati</taxon>
        <taxon>Pseudomonadota</taxon>
        <taxon>Gammaproteobacteria</taxon>
        <taxon>Vibrionales</taxon>
        <taxon>Vibrionaceae</taxon>
        <taxon>Photobacterium</taxon>
    </lineage>
</organism>
<dbReference type="AlphaFoldDB" id="A0A850R0K0"/>
<proteinExistence type="predicted"/>
<gene>
    <name evidence="2" type="ORF">HWA77_19270</name>
</gene>
<comment type="caution">
    <text evidence="2">The sequence shown here is derived from an EMBL/GenBank/DDBJ whole genome shotgun (WGS) entry which is preliminary data.</text>
</comment>
<protein>
    <submittedName>
        <fullName evidence="2">Helix-turn-helix transcriptional regulator</fullName>
    </submittedName>
</protein>
<dbReference type="Gene3D" id="1.10.260.40">
    <property type="entry name" value="lambda repressor-like DNA-binding domains"/>
    <property type="match status" value="1"/>
</dbReference>
<dbReference type="InterPro" id="IPR010982">
    <property type="entry name" value="Lambda_DNA-bd_dom_sf"/>
</dbReference>
<dbReference type="EMBL" id="JABXOR010001217">
    <property type="protein sequence ID" value="NVP02360.1"/>
    <property type="molecule type" value="Genomic_DNA"/>
</dbReference>
<dbReference type="Proteomes" id="UP000533429">
    <property type="component" value="Unassembled WGS sequence"/>
</dbReference>
<dbReference type="InterPro" id="IPR001387">
    <property type="entry name" value="Cro/C1-type_HTH"/>
</dbReference>
<dbReference type="PROSITE" id="PS50943">
    <property type="entry name" value="HTH_CROC1"/>
    <property type="match status" value="1"/>
</dbReference>
<sequence>MFNHYLSQYREKHNLTQQDFVDILSNEFANLSKLDTVTLSRWENQKTLPPLKKQFQIFNYIDKLNAFINESPAQMFDHDSKIATYISKKFENSIAIISEITNSTESDYTILENDKNVDIDLFFENYFYDKNIEEKIFRENVKTISWVKKGQTHACLIYIDNVDNTNDDFHDSIIFAGLFAKTKNSFDKLFIFLYDYLCTVKNENIIIYSFDDNDHLLLKNLNGIQIQSKRISDNTIRCSFKFNRIDFLSNKHSFNYYKSMNNN</sequence>
<evidence type="ECO:0000313" key="3">
    <source>
        <dbReference type="Proteomes" id="UP000533429"/>
    </source>
</evidence>
<accession>A0A850R0K0</accession>
<name>A0A850R0K0_PHODD</name>
<dbReference type="CDD" id="cd00093">
    <property type="entry name" value="HTH_XRE"/>
    <property type="match status" value="1"/>
</dbReference>